<keyword evidence="6" id="KW-1185">Reference proteome</keyword>
<dbReference type="InterPro" id="IPR036322">
    <property type="entry name" value="WD40_repeat_dom_sf"/>
</dbReference>
<feature type="repeat" description="WD" evidence="3">
    <location>
        <begin position="572"/>
        <end position="613"/>
    </location>
</feature>
<dbReference type="PROSITE" id="PS00678">
    <property type="entry name" value="WD_REPEATS_1"/>
    <property type="match status" value="4"/>
</dbReference>
<dbReference type="EMBL" id="JAPVEA010000004">
    <property type="protein sequence ID" value="KAJ5456081.1"/>
    <property type="molecule type" value="Genomic_DNA"/>
</dbReference>
<dbReference type="PROSITE" id="PS50294">
    <property type="entry name" value="WD_REPEATS_REGION"/>
    <property type="match status" value="10"/>
</dbReference>
<dbReference type="PROSITE" id="PS50837">
    <property type="entry name" value="NACHT"/>
    <property type="match status" value="1"/>
</dbReference>
<dbReference type="InterPro" id="IPR027417">
    <property type="entry name" value="P-loop_NTPase"/>
</dbReference>
<dbReference type="GeneID" id="81597970"/>
<feature type="repeat" description="WD" evidence="3">
    <location>
        <begin position="824"/>
        <end position="867"/>
    </location>
</feature>
<dbReference type="InterPro" id="IPR054471">
    <property type="entry name" value="GPIID_WHD"/>
</dbReference>
<dbReference type="Gene3D" id="3.40.50.300">
    <property type="entry name" value="P-loop containing nucleotide triphosphate hydrolases"/>
    <property type="match status" value="1"/>
</dbReference>
<dbReference type="SUPFAM" id="SSF52540">
    <property type="entry name" value="P-loop containing nucleoside triphosphate hydrolases"/>
    <property type="match status" value="1"/>
</dbReference>
<dbReference type="CDD" id="cd00200">
    <property type="entry name" value="WD40"/>
    <property type="match status" value="2"/>
</dbReference>
<evidence type="ECO:0000259" key="4">
    <source>
        <dbReference type="PROSITE" id="PS50837"/>
    </source>
</evidence>
<evidence type="ECO:0000256" key="3">
    <source>
        <dbReference type="PROSITE-ProRule" id="PRU00221"/>
    </source>
</evidence>
<name>A0AAD6G4W5_9EURO</name>
<dbReference type="SMART" id="SM00320">
    <property type="entry name" value="WD40"/>
    <property type="match status" value="11"/>
</dbReference>
<dbReference type="InterPro" id="IPR019775">
    <property type="entry name" value="WD40_repeat_CS"/>
</dbReference>
<dbReference type="InterPro" id="IPR001680">
    <property type="entry name" value="WD40_rpt"/>
</dbReference>
<proteinExistence type="predicted"/>
<feature type="repeat" description="WD" evidence="3">
    <location>
        <begin position="698"/>
        <end position="739"/>
    </location>
</feature>
<dbReference type="PANTHER" id="PTHR19848:SF8">
    <property type="entry name" value="F-BOX AND WD REPEAT DOMAIN CONTAINING 7"/>
    <property type="match status" value="1"/>
</dbReference>
<feature type="repeat" description="WD" evidence="3">
    <location>
        <begin position="868"/>
        <end position="909"/>
    </location>
</feature>
<dbReference type="Pfam" id="PF24883">
    <property type="entry name" value="NPHP3_N"/>
    <property type="match status" value="1"/>
</dbReference>
<feature type="repeat" description="WD" evidence="3">
    <location>
        <begin position="950"/>
        <end position="991"/>
    </location>
</feature>
<feature type="repeat" description="WD" evidence="3">
    <location>
        <begin position="656"/>
        <end position="697"/>
    </location>
</feature>
<dbReference type="FunFam" id="3.40.50.300:FF:001638">
    <property type="entry name" value="NACHT and WD40 domain protein"/>
    <property type="match status" value="1"/>
</dbReference>
<dbReference type="PROSITE" id="PS50082">
    <property type="entry name" value="WD_REPEATS_2"/>
    <property type="match status" value="10"/>
</dbReference>
<feature type="repeat" description="WD" evidence="3">
    <location>
        <begin position="614"/>
        <end position="646"/>
    </location>
</feature>
<dbReference type="Gene3D" id="2.130.10.10">
    <property type="entry name" value="YVTN repeat-like/Quinoprotein amine dehydrogenase"/>
    <property type="match status" value="6"/>
</dbReference>
<evidence type="ECO:0000313" key="6">
    <source>
        <dbReference type="Proteomes" id="UP001213681"/>
    </source>
</evidence>
<dbReference type="Pfam" id="PF00400">
    <property type="entry name" value="WD40"/>
    <property type="match status" value="10"/>
</dbReference>
<dbReference type="RefSeq" id="XP_056768454.1">
    <property type="nucleotide sequence ID" value="XM_056907727.1"/>
</dbReference>
<dbReference type="PANTHER" id="PTHR19848">
    <property type="entry name" value="WD40 REPEAT PROTEIN"/>
    <property type="match status" value="1"/>
</dbReference>
<protein>
    <recommendedName>
        <fullName evidence="4">NACHT domain-containing protein</fullName>
    </recommendedName>
</protein>
<dbReference type="InterPro" id="IPR056884">
    <property type="entry name" value="NPHP3-like_N"/>
</dbReference>
<organism evidence="5 6">
    <name type="scientific">Penicillium daleae</name>
    <dbReference type="NCBI Taxonomy" id="63821"/>
    <lineage>
        <taxon>Eukaryota</taxon>
        <taxon>Fungi</taxon>
        <taxon>Dikarya</taxon>
        <taxon>Ascomycota</taxon>
        <taxon>Pezizomycotina</taxon>
        <taxon>Eurotiomycetes</taxon>
        <taxon>Eurotiomycetidae</taxon>
        <taxon>Eurotiales</taxon>
        <taxon>Aspergillaceae</taxon>
        <taxon>Penicillium</taxon>
    </lineage>
</organism>
<evidence type="ECO:0000256" key="1">
    <source>
        <dbReference type="ARBA" id="ARBA00022574"/>
    </source>
</evidence>
<feature type="repeat" description="WD" evidence="3">
    <location>
        <begin position="740"/>
        <end position="781"/>
    </location>
</feature>
<evidence type="ECO:0000256" key="2">
    <source>
        <dbReference type="ARBA" id="ARBA00022737"/>
    </source>
</evidence>
<dbReference type="PRINTS" id="PR00320">
    <property type="entry name" value="GPROTEINBRPT"/>
</dbReference>
<evidence type="ECO:0000313" key="5">
    <source>
        <dbReference type="EMBL" id="KAJ5456081.1"/>
    </source>
</evidence>
<dbReference type="InterPro" id="IPR015943">
    <property type="entry name" value="WD40/YVTN_repeat-like_dom_sf"/>
</dbReference>
<keyword evidence="2" id="KW-0677">Repeat</keyword>
<feature type="repeat" description="WD" evidence="3">
    <location>
        <begin position="782"/>
        <end position="823"/>
    </location>
</feature>
<accession>A0AAD6G4W5</accession>
<comment type="caution">
    <text evidence="5">The sequence shown here is derived from an EMBL/GenBank/DDBJ whole genome shotgun (WGS) entry which is preliminary data.</text>
</comment>
<sequence length="1101" mass="122454">MAISLRSSCDREAQSETSLNQACLRDLRTTNPHDDKDRIEQTKGGLLIDSCAWILHNEQFKQWRDKPSSSLLWIRGDPGKGKTMLLCGTIDELLRSVGDNANISFFFCQAADIRINNATAVLRGLIYLLIEKQPSLLSHIRSRYDQAGKALFEDINAWSALSKVFTDILKDPTLRNTYLVIDALDECTTDLPYLLDFLVQESSAHTHVKWIVSSRNWPEIEERLDTATRIAQISLELNEVSVSEAVKNFIQHKVRLLARVKKYGDETRDTICRHLSSNSQGTFLWVALVCQDLDRTSRRHALKKLEAFPPGLNALYGRMIDLVRKSEDAKLCKRILAIMSIVYRPIALDELSPLIEFPDDISDNYEALSEIIAICGSFLSFHEGTITFVHQSAREFLLRETRNEIFPRGIESEHDTLFSRSLQVMFKTLRRDIFDIKFPGFPVQKITQPSPNPLAAVPYACVYLVDHLQDAWSNKYDDHILDERGKSVIEKRFDPEFETHPDSFSTTDYQLKAAPFKVWDPANGQCTLILEGHNGSIYSITWSQDGSRLASASFDKTVRIWYLASGHCIFTLKGHTGPVMTIAWSHHSGRLASGSDDNTVRIWDPANGQCIWTLKGHNGPIISIAWSHNGIRIASGSNDKTTRIWDSVTGQCIFCLEGHSDPVISVAWLQNGNRLASGSRDHVIRLWDLATGQRVSTLDKHTQWVNSIAWSQDGTRIASGSDDGTVKIFDMVTGHCISILEGHSAPVVSIAWGSDRSRLASASCDKTVRTWDLTTCENVSPSERHTAWVTKIGWSHDGSRLASASFDKTVRVWNPATGQCISILKGHSGPVMSMAWSHDSRRLASASGSGDYTVRVWDPVTGQCTSTLDGHSQQVNSIAWSQDGRRLVSTAFDYTIRVWDLATGQCTVKLEGQSGWSIGWSQDESQFALASLNNSVRILDSSTGQCASTLKGNNGPFMVVSWSKDGSRLASGSSDKSITVWDLTTGQCERTLPIHSPDFLQFDELEPNLLHTAIGAINLAPTGSVKPTLHSLQLPDICGFGLKDDHSWITYNGVNLLWLPVDYRPVLLSLFAISATTVAVCCPSGRVIFLALSELNPLSVV</sequence>
<reference evidence="5" key="1">
    <citation type="submission" date="2022-12" db="EMBL/GenBank/DDBJ databases">
        <authorList>
            <person name="Petersen C."/>
        </authorList>
    </citation>
    <scope>NUCLEOTIDE SEQUENCE</scope>
    <source>
        <strain evidence="5">IBT 16125</strain>
    </source>
</reference>
<keyword evidence="1 3" id="KW-0853">WD repeat</keyword>
<dbReference type="InterPro" id="IPR007111">
    <property type="entry name" value="NACHT_NTPase"/>
</dbReference>
<dbReference type="Pfam" id="PF22939">
    <property type="entry name" value="WHD_GPIID"/>
    <property type="match status" value="1"/>
</dbReference>
<dbReference type="AlphaFoldDB" id="A0AAD6G4W5"/>
<reference evidence="5" key="2">
    <citation type="journal article" date="2023" name="IMA Fungus">
        <title>Comparative genomic study of the Penicillium genus elucidates a diverse pangenome and 15 lateral gene transfer events.</title>
        <authorList>
            <person name="Petersen C."/>
            <person name="Sorensen T."/>
            <person name="Nielsen M.R."/>
            <person name="Sondergaard T.E."/>
            <person name="Sorensen J.L."/>
            <person name="Fitzpatrick D.A."/>
            <person name="Frisvad J.C."/>
            <person name="Nielsen K.L."/>
        </authorList>
    </citation>
    <scope>NUCLEOTIDE SEQUENCE</scope>
    <source>
        <strain evidence="5">IBT 16125</strain>
    </source>
</reference>
<feature type="repeat" description="WD" evidence="3">
    <location>
        <begin position="530"/>
        <end position="571"/>
    </location>
</feature>
<dbReference type="InterPro" id="IPR020472">
    <property type="entry name" value="WD40_PAC1"/>
</dbReference>
<gene>
    <name evidence="5" type="ORF">N7458_004345</name>
</gene>
<dbReference type="SUPFAM" id="SSF50978">
    <property type="entry name" value="WD40 repeat-like"/>
    <property type="match status" value="2"/>
</dbReference>
<feature type="domain" description="NACHT" evidence="4">
    <location>
        <begin position="70"/>
        <end position="291"/>
    </location>
</feature>
<dbReference type="Proteomes" id="UP001213681">
    <property type="component" value="Unassembled WGS sequence"/>
</dbReference>